<protein>
    <submittedName>
        <fullName evidence="2">Uncharacterized protein</fullName>
    </submittedName>
</protein>
<name>A0A5C4UWF8_9ACTN</name>
<feature type="compositionally biased region" description="Basic and acidic residues" evidence="1">
    <location>
        <begin position="58"/>
        <end position="74"/>
    </location>
</feature>
<accession>A0A5C4UWF8</accession>
<dbReference type="AlphaFoldDB" id="A0A5C4UWF8"/>
<reference evidence="2 3" key="1">
    <citation type="submission" date="2019-06" db="EMBL/GenBank/DDBJ databases">
        <title>Draft genome of Streptomyces sedi sp. JCM16909.</title>
        <authorList>
            <person name="Klykleung N."/>
            <person name="Tanasupawat S."/>
            <person name="Kudo T."/>
            <person name="Yuki M."/>
            <person name="Ohkuma M."/>
        </authorList>
    </citation>
    <scope>NUCLEOTIDE SEQUENCE [LARGE SCALE GENOMIC DNA]</scope>
    <source>
        <strain evidence="2 3">JCM 16909</strain>
    </source>
</reference>
<dbReference type="EMBL" id="VDGT01000015">
    <property type="protein sequence ID" value="TNM27990.1"/>
    <property type="molecule type" value="Genomic_DNA"/>
</dbReference>
<evidence type="ECO:0000256" key="1">
    <source>
        <dbReference type="SAM" id="MobiDB-lite"/>
    </source>
</evidence>
<feature type="region of interest" description="Disordered" evidence="1">
    <location>
        <begin position="1"/>
        <end position="74"/>
    </location>
</feature>
<gene>
    <name evidence="2" type="ORF">FH715_19625</name>
</gene>
<sequence length="74" mass="7751">MAMSQASSPTPGGDGDDNGERQSRRPAARRPVPTPADVFPPRRRRPAPPPPPPQGGGEGDREEPGAGERAEGEE</sequence>
<evidence type="ECO:0000313" key="3">
    <source>
        <dbReference type="Proteomes" id="UP000311713"/>
    </source>
</evidence>
<dbReference type="Proteomes" id="UP000311713">
    <property type="component" value="Unassembled WGS sequence"/>
</dbReference>
<dbReference type="RefSeq" id="WP_139647123.1">
    <property type="nucleotide sequence ID" value="NZ_VDGT01000015.1"/>
</dbReference>
<proteinExistence type="predicted"/>
<feature type="compositionally biased region" description="Polar residues" evidence="1">
    <location>
        <begin position="1"/>
        <end position="10"/>
    </location>
</feature>
<keyword evidence="3" id="KW-1185">Reference proteome</keyword>
<organism evidence="2 3">
    <name type="scientific">Streptomyces sedi</name>
    <dbReference type="NCBI Taxonomy" id="555059"/>
    <lineage>
        <taxon>Bacteria</taxon>
        <taxon>Bacillati</taxon>
        <taxon>Actinomycetota</taxon>
        <taxon>Actinomycetes</taxon>
        <taxon>Kitasatosporales</taxon>
        <taxon>Streptomycetaceae</taxon>
        <taxon>Streptomyces</taxon>
    </lineage>
</organism>
<comment type="caution">
    <text evidence="2">The sequence shown here is derived from an EMBL/GenBank/DDBJ whole genome shotgun (WGS) entry which is preliminary data.</text>
</comment>
<evidence type="ECO:0000313" key="2">
    <source>
        <dbReference type="EMBL" id="TNM27990.1"/>
    </source>
</evidence>